<evidence type="ECO:0000313" key="1">
    <source>
        <dbReference type="EMBL" id="KAK9667244.1"/>
    </source>
</evidence>
<dbReference type="Proteomes" id="UP001443914">
    <property type="component" value="Unassembled WGS sequence"/>
</dbReference>
<dbReference type="GO" id="GO:0000785">
    <property type="term" value="C:chromatin"/>
    <property type="evidence" value="ECO:0007669"/>
    <property type="project" value="TreeGrafter"/>
</dbReference>
<dbReference type="GO" id="GO:0006351">
    <property type="term" value="P:DNA-templated transcription"/>
    <property type="evidence" value="ECO:0007669"/>
    <property type="project" value="InterPro"/>
</dbReference>
<dbReference type="GO" id="GO:0000417">
    <property type="term" value="C:HIR complex"/>
    <property type="evidence" value="ECO:0007669"/>
    <property type="project" value="TreeGrafter"/>
</dbReference>
<proteinExistence type="predicted"/>
<dbReference type="GO" id="GO:0031491">
    <property type="term" value="F:nucleosome binding"/>
    <property type="evidence" value="ECO:0007669"/>
    <property type="project" value="TreeGrafter"/>
</dbReference>
<gene>
    <name evidence="1" type="ORF">RND81_14G242500</name>
</gene>
<dbReference type="PANTHER" id="PTHR13831">
    <property type="entry name" value="MEMBER OF THE HIR1 FAMILY OF WD-REPEAT PROTEINS"/>
    <property type="match status" value="1"/>
</dbReference>
<comment type="caution">
    <text evidence="1">The sequence shown here is derived from an EMBL/GenBank/DDBJ whole genome shotgun (WGS) entry which is preliminary data.</text>
</comment>
<accession>A0AAW1GTA4</accession>
<keyword evidence="2" id="KW-1185">Reference proteome</keyword>
<evidence type="ECO:0000313" key="2">
    <source>
        <dbReference type="Proteomes" id="UP001443914"/>
    </source>
</evidence>
<dbReference type="EMBL" id="JBDFQZ010000014">
    <property type="protein sequence ID" value="KAK9667244.1"/>
    <property type="molecule type" value="Genomic_DNA"/>
</dbReference>
<dbReference type="AlphaFoldDB" id="A0AAW1GTA4"/>
<sequence length="98" mass="10874">MGYSHFACSLDGSVATFHFEGKEIGQRLTDEEQDELKRSRYGDVRGRQANLAESPAQLLLEAAAAMHTPSRKVSKDAQPVRQFQSPHPTVLSLDCNLM</sequence>
<dbReference type="GO" id="GO:0006338">
    <property type="term" value="P:chromatin remodeling"/>
    <property type="evidence" value="ECO:0007669"/>
    <property type="project" value="TreeGrafter"/>
</dbReference>
<organism evidence="1 2">
    <name type="scientific">Saponaria officinalis</name>
    <name type="common">Common soapwort</name>
    <name type="synonym">Lychnis saponaria</name>
    <dbReference type="NCBI Taxonomy" id="3572"/>
    <lineage>
        <taxon>Eukaryota</taxon>
        <taxon>Viridiplantae</taxon>
        <taxon>Streptophyta</taxon>
        <taxon>Embryophyta</taxon>
        <taxon>Tracheophyta</taxon>
        <taxon>Spermatophyta</taxon>
        <taxon>Magnoliopsida</taxon>
        <taxon>eudicotyledons</taxon>
        <taxon>Gunneridae</taxon>
        <taxon>Pentapetalae</taxon>
        <taxon>Caryophyllales</taxon>
        <taxon>Caryophyllaceae</taxon>
        <taxon>Caryophylleae</taxon>
        <taxon>Saponaria</taxon>
    </lineage>
</organism>
<dbReference type="GO" id="GO:0005634">
    <property type="term" value="C:nucleus"/>
    <property type="evidence" value="ECO:0007669"/>
    <property type="project" value="InterPro"/>
</dbReference>
<protein>
    <submittedName>
        <fullName evidence="1">Uncharacterized protein</fullName>
    </submittedName>
</protein>
<reference evidence="1" key="1">
    <citation type="submission" date="2024-03" db="EMBL/GenBank/DDBJ databases">
        <title>WGS assembly of Saponaria officinalis var. Norfolk2.</title>
        <authorList>
            <person name="Jenkins J."/>
            <person name="Shu S."/>
            <person name="Grimwood J."/>
            <person name="Barry K."/>
            <person name="Goodstein D."/>
            <person name="Schmutz J."/>
            <person name="Leebens-Mack J."/>
            <person name="Osbourn A."/>
        </authorList>
    </citation>
    <scope>NUCLEOTIDE SEQUENCE [LARGE SCALE GENOMIC DNA]</scope>
    <source>
        <strain evidence="1">JIC</strain>
    </source>
</reference>
<dbReference type="PANTHER" id="PTHR13831:SF0">
    <property type="entry name" value="PROTEIN HIRA"/>
    <property type="match status" value="1"/>
</dbReference>
<name>A0AAW1GTA4_SAPOF</name>
<dbReference type="InterPro" id="IPR031120">
    <property type="entry name" value="HIR1-like"/>
</dbReference>